<name>A0A139HBJ6_9PEZI</name>
<dbReference type="EMBL" id="LFZN01000085">
    <property type="protein sequence ID" value="KXS99796.1"/>
    <property type="molecule type" value="Genomic_DNA"/>
</dbReference>
<protein>
    <recommendedName>
        <fullName evidence="4">Cell wall protein PhiA</fullName>
    </recommendedName>
</protein>
<evidence type="ECO:0000256" key="1">
    <source>
        <dbReference type="SAM" id="SignalP"/>
    </source>
</evidence>
<dbReference type="PANTHER" id="PTHR42047">
    <property type="entry name" value="PROTEIN, PUTATIVE (AFU_ORTHOLOGUE AFUA_6G03560)-RELATED"/>
    <property type="match status" value="1"/>
</dbReference>
<dbReference type="Proteomes" id="UP000070133">
    <property type="component" value="Unassembled WGS sequence"/>
</dbReference>
<accession>A0A139HBJ6</accession>
<comment type="caution">
    <text evidence="2">The sequence shown here is derived from an EMBL/GenBank/DDBJ whole genome shotgun (WGS) entry which is preliminary data.</text>
</comment>
<evidence type="ECO:0008006" key="4">
    <source>
        <dbReference type="Google" id="ProtNLM"/>
    </source>
</evidence>
<dbReference type="PANTHER" id="PTHR42047:SF1">
    <property type="entry name" value="PROTEIN, PUTATIVE (AFU_ORTHOLOGUE AFUA_6G03560)-RELATED"/>
    <property type="match status" value="1"/>
</dbReference>
<sequence length="195" mass="20778">MKAFLIALLATAVCVQAAGTAQEPLLFTATTQGSSPDLQEAVINANGKAFWIGKPTTNECGKDADPKSANCDSNTKNNHTTIFSYIDGDDKISLDVIMKGGQAVYVNPDDGHLAFTEGGDFGKYPEGAVVSGFEKVSTRLMFEKKDFIACPEGKDVYRIFALSRTKATGCSGFTFTLSDTKPPYDGGPSTAFVYV</sequence>
<dbReference type="InterPro" id="IPR052820">
    <property type="entry name" value="PhiA_domain"/>
</dbReference>
<dbReference type="STRING" id="321146.A0A139HBJ6"/>
<feature type="signal peptide" evidence="1">
    <location>
        <begin position="1"/>
        <end position="17"/>
    </location>
</feature>
<keyword evidence="3" id="KW-1185">Reference proteome</keyword>
<reference evidence="2 3" key="1">
    <citation type="submission" date="2015-07" db="EMBL/GenBank/DDBJ databases">
        <title>Comparative genomics of the Sigatoka disease complex on banana suggests a link between parallel evolutionary changes in Pseudocercospora fijiensis and Pseudocercospora eumusae and increased virulence on the banana host.</title>
        <authorList>
            <person name="Chang T.-C."/>
            <person name="Salvucci A."/>
            <person name="Crous P.W."/>
            <person name="Stergiopoulos I."/>
        </authorList>
    </citation>
    <scope>NUCLEOTIDE SEQUENCE [LARGE SCALE GENOMIC DNA]</scope>
    <source>
        <strain evidence="2 3">CBS 114824</strain>
    </source>
</reference>
<proteinExistence type="predicted"/>
<gene>
    <name evidence="2" type="ORF">AC578_8897</name>
</gene>
<keyword evidence="1" id="KW-0732">Signal</keyword>
<evidence type="ECO:0000313" key="2">
    <source>
        <dbReference type="EMBL" id="KXS99796.1"/>
    </source>
</evidence>
<organism evidence="2 3">
    <name type="scientific">Pseudocercospora eumusae</name>
    <dbReference type="NCBI Taxonomy" id="321146"/>
    <lineage>
        <taxon>Eukaryota</taxon>
        <taxon>Fungi</taxon>
        <taxon>Dikarya</taxon>
        <taxon>Ascomycota</taxon>
        <taxon>Pezizomycotina</taxon>
        <taxon>Dothideomycetes</taxon>
        <taxon>Dothideomycetidae</taxon>
        <taxon>Mycosphaerellales</taxon>
        <taxon>Mycosphaerellaceae</taxon>
        <taxon>Pseudocercospora</taxon>
    </lineage>
</organism>
<dbReference type="OrthoDB" id="5430620at2759"/>
<evidence type="ECO:0000313" key="3">
    <source>
        <dbReference type="Proteomes" id="UP000070133"/>
    </source>
</evidence>
<dbReference type="AlphaFoldDB" id="A0A139HBJ6"/>
<feature type="chain" id="PRO_5007806465" description="Cell wall protein PhiA" evidence="1">
    <location>
        <begin position="18"/>
        <end position="195"/>
    </location>
</feature>